<keyword evidence="1" id="KW-0472">Membrane</keyword>
<name>A0AAF3EBJ8_9BILA</name>
<keyword evidence="1" id="KW-1133">Transmembrane helix</keyword>
<dbReference type="WBParaSite" id="MBELARI_LOCUS11318">
    <property type="protein sequence ID" value="MBELARI_LOCUS11318"/>
    <property type="gene ID" value="MBELARI_LOCUS11318"/>
</dbReference>
<accession>A0AAF3EBJ8</accession>
<evidence type="ECO:0000313" key="2">
    <source>
        <dbReference type="Proteomes" id="UP000887575"/>
    </source>
</evidence>
<evidence type="ECO:0000256" key="1">
    <source>
        <dbReference type="SAM" id="Phobius"/>
    </source>
</evidence>
<keyword evidence="1" id="KW-0812">Transmembrane</keyword>
<proteinExistence type="predicted"/>
<reference evidence="3" key="1">
    <citation type="submission" date="2024-02" db="UniProtKB">
        <authorList>
            <consortium name="WormBaseParasite"/>
        </authorList>
    </citation>
    <scope>IDENTIFICATION</scope>
</reference>
<dbReference type="PANTHER" id="PTHR21525">
    <property type="entry name" value="MOTILE SPERM PROTEIN"/>
    <property type="match status" value="1"/>
</dbReference>
<evidence type="ECO:0000313" key="3">
    <source>
        <dbReference type="WBParaSite" id="MBELARI_LOCUS11318"/>
    </source>
</evidence>
<dbReference type="Proteomes" id="UP000887575">
    <property type="component" value="Unassembled WGS sequence"/>
</dbReference>
<protein>
    <submittedName>
        <fullName evidence="3">Uncharacterized protein</fullName>
    </submittedName>
</protein>
<feature type="transmembrane region" description="Helical" evidence="1">
    <location>
        <begin position="179"/>
        <end position="196"/>
    </location>
</feature>
<dbReference type="AlphaFoldDB" id="A0AAF3EBJ8"/>
<dbReference type="PANTHER" id="PTHR21525:SF9">
    <property type="entry name" value="CHANNEL_COLICIN DOMAIN-CONTAINING PROTEIN"/>
    <property type="match status" value="1"/>
</dbReference>
<organism evidence="2 3">
    <name type="scientific">Mesorhabditis belari</name>
    <dbReference type="NCBI Taxonomy" id="2138241"/>
    <lineage>
        <taxon>Eukaryota</taxon>
        <taxon>Metazoa</taxon>
        <taxon>Ecdysozoa</taxon>
        <taxon>Nematoda</taxon>
        <taxon>Chromadorea</taxon>
        <taxon>Rhabditida</taxon>
        <taxon>Rhabditina</taxon>
        <taxon>Rhabditomorpha</taxon>
        <taxon>Rhabditoidea</taxon>
        <taxon>Rhabditidae</taxon>
        <taxon>Mesorhabditinae</taxon>
        <taxon>Mesorhabditis</taxon>
    </lineage>
</organism>
<sequence>MMEKELDVITSNSPPSEPAAKFDKACSSVGKFFKKISNKLKDGARFVARHFGVFEIWEAFARDDKYGTHRNVVETIARLNMEGVGACTGAAIGFVMGSLICPGIGTTIGWCTGAVTGTVVTGFLGSRALSWVLDMLRMDIEKRQCDGCEEFYHYRKYRGGKNASQCPSCEPRPFVISKLKFLVITLFSIMTLLIGVRV</sequence>
<keyword evidence="2" id="KW-1185">Reference proteome</keyword>